<gene>
    <name evidence="1" type="ORF">GCM10010211_08950</name>
</gene>
<protein>
    <submittedName>
        <fullName evidence="1">Uncharacterized protein</fullName>
    </submittedName>
</protein>
<sequence length="125" mass="12251">MAVTAARVGGVGAGGTGFGATDGTAATTDLLGRLLTGLEGTGVPPRALRARGSLAGGDCQEGRGDPDLIAVPGRPCAPDDERRPGALRQRLQDAVPLAAGPHCGYLAVGAAVSPGPLIRPGFKGS</sequence>
<keyword evidence="2" id="KW-1185">Reference proteome</keyword>
<evidence type="ECO:0000313" key="1">
    <source>
        <dbReference type="EMBL" id="GGU47300.1"/>
    </source>
</evidence>
<proteinExistence type="predicted"/>
<dbReference type="Proteomes" id="UP000654471">
    <property type="component" value="Unassembled WGS sequence"/>
</dbReference>
<evidence type="ECO:0000313" key="2">
    <source>
        <dbReference type="Proteomes" id="UP000654471"/>
    </source>
</evidence>
<reference evidence="2" key="1">
    <citation type="journal article" date="2019" name="Int. J. Syst. Evol. Microbiol.">
        <title>The Global Catalogue of Microorganisms (GCM) 10K type strain sequencing project: providing services to taxonomists for standard genome sequencing and annotation.</title>
        <authorList>
            <consortium name="The Broad Institute Genomics Platform"/>
            <consortium name="The Broad Institute Genome Sequencing Center for Infectious Disease"/>
            <person name="Wu L."/>
            <person name="Ma J."/>
        </authorList>
    </citation>
    <scope>NUCLEOTIDE SEQUENCE [LARGE SCALE GENOMIC DNA]</scope>
    <source>
        <strain evidence="2">JCM 3399</strain>
    </source>
</reference>
<accession>A0ABQ2UPR1</accession>
<dbReference type="EMBL" id="BMRP01000002">
    <property type="protein sequence ID" value="GGU47300.1"/>
    <property type="molecule type" value="Genomic_DNA"/>
</dbReference>
<organism evidence="1 2">
    <name type="scientific">Streptomyces albospinus</name>
    <dbReference type="NCBI Taxonomy" id="285515"/>
    <lineage>
        <taxon>Bacteria</taxon>
        <taxon>Bacillati</taxon>
        <taxon>Actinomycetota</taxon>
        <taxon>Actinomycetes</taxon>
        <taxon>Kitasatosporales</taxon>
        <taxon>Streptomycetaceae</taxon>
        <taxon>Streptomyces</taxon>
    </lineage>
</organism>
<name>A0ABQ2UPR1_9ACTN</name>
<comment type="caution">
    <text evidence="1">The sequence shown here is derived from an EMBL/GenBank/DDBJ whole genome shotgun (WGS) entry which is preliminary data.</text>
</comment>